<protein>
    <submittedName>
        <fullName evidence="2">Thioredoxin family protein</fullName>
    </submittedName>
</protein>
<dbReference type="PANTHER" id="PTHR45663:SF11">
    <property type="entry name" value="GEO12009P1"/>
    <property type="match status" value="1"/>
</dbReference>
<dbReference type="PROSITE" id="PS51352">
    <property type="entry name" value="THIOREDOXIN_2"/>
    <property type="match status" value="1"/>
</dbReference>
<dbReference type="EMBL" id="JBHRSK010000006">
    <property type="protein sequence ID" value="MFC2968399.1"/>
    <property type="molecule type" value="Genomic_DNA"/>
</dbReference>
<dbReference type="Pfam" id="PF00085">
    <property type="entry name" value="Thioredoxin"/>
    <property type="match status" value="1"/>
</dbReference>
<dbReference type="RefSeq" id="WP_377833100.1">
    <property type="nucleotide sequence ID" value="NZ_JBHRSK010000006.1"/>
</dbReference>
<sequence>MNRRDFVLLTAAVTLAAPLGATRLRAETVTYKPGVVSEALDAGKTVFVDFYASWCSTCQTQHRVMDTLKAGNPDYEKNIVFVVVDWDSYKDGMLSAELKIPRRSTLVVLKGDKELGRIVAGTSRAQIKALMDTALMAATST</sequence>
<dbReference type="Gene3D" id="3.40.30.10">
    <property type="entry name" value="Glutaredoxin"/>
    <property type="match status" value="1"/>
</dbReference>
<proteinExistence type="predicted"/>
<comment type="caution">
    <text evidence="2">The sequence shown here is derived from an EMBL/GenBank/DDBJ whole genome shotgun (WGS) entry which is preliminary data.</text>
</comment>
<evidence type="ECO:0000313" key="2">
    <source>
        <dbReference type="EMBL" id="MFC2968399.1"/>
    </source>
</evidence>
<reference evidence="3" key="1">
    <citation type="journal article" date="2019" name="Int. J. Syst. Evol. Microbiol.">
        <title>The Global Catalogue of Microorganisms (GCM) 10K type strain sequencing project: providing services to taxonomists for standard genome sequencing and annotation.</title>
        <authorList>
            <consortium name="The Broad Institute Genomics Platform"/>
            <consortium name="The Broad Institute Genome Sequencing Center for Infectious Disease"/>
            <person name="Wu L."/>
            <person name="Ma J."/>
        </authorList>
    </citation>
    <scope>NUCLEOTIDE SEQUENCE [LARGE SCALE GENOMIC DNA]</scope>
    <source>
        <strain evidence="3">KCTC 62192</strain>
    </source>
</reference>
<evidence type="ECO:0000313" key="3">
    <source>
        <dbReference type="Proteomes" id="UP001595443"/>
    </source>
</evidence>
<keyword evidence="3" id="KW-1185">Reference proteome</keyword>
<dbReference type="PANTHER" id="PTHR45663">
    <property type="entry name" value="GEO12009P1"/>
    <property type="match status" value="1"/>
</dbReference>
<gene>
    <name evidence="2" type="ORF">ACFOES_09865</name>
</gene>
<feature type="domain" description="Thioredoxin" evidence="1">
    <location>
        <begin position="15"/>
        <end position="140"/>
    </location>
</feature>
<organism evidence="2 3">
    <name type="scientific">Acidimangrovimonas pyrenivorans</name>
    <dbReference type="NCBI Taxonomy" id="2030798"/>
    <lineage>
        <taxon>Bacteria</taxon>
        <taxon>Pseudomonadati</taxon>
        <taxon>Pseudomonadota</taxon>
        <taxon>Alphaproteobacteria</taxon>
        <taxon>Rhodobacterales</taxon>
        <taxon>Paracoccaceae</taxon>
        <taxon>Acidimangrovimonas</taxon>
    </lineage>
</organism>
<dbReference type="InterPro" id="IPR013766">
    <property type="entry name" value="Thioredoxin_domain"/>
</dbReference>
<evidence type="ECO:0000259" key="1">
    <source>
        <dbReference type="PROSITE" id="PS51352"/>
    </source>
</evidence>
<dbReference type="CDD" id="cd02947">
    <property type="entry name" value="TRX_family"/>
    <property type="match status" value="1"/>
</dbReference>
<dbReference type="Proteomes" id="UP001595443">
    <property type="component" value="Unassembled WGS sequence"/>
</dbReference>
<name>A0ABV7AGB7_9RHOB</name>
<dbReference type="InterPro" id="IPR036249">
    <property type="entry name" value="Thioredoxin-like_sf"/>
</dbReference>
<accession>A0ABV7AGB7</accession>
<dbReference type="SUPFAM" id="SSF52833">
    <property type="entry name" value="Thioredoxin-like"/>
    <property type="match status" value="1"/>
</dbReference>